<reference evidence="2" key="1">
    <citation type="journal article" date="2020" name="Int. J. Syst. Evol. Microbiol.">
        <title>Alteromonas alba sp. nov., a marine bacterium isolated from the seawater of the West Pacific Ocean.</title>
        <authorList>
            <person name="Sun C."/>
            <person name="Wu Y.-H."/>
            <person name="Xamxidin M."/>
            <person name="Cheng H."/>
            <person name="Xu X.-W."/>
        </authorList>
    </citation>
    <scope>NUCLEOTIDE SEQUENCE [LARGE SCALE GENOMIC DNA]</scope>
    <source>
        <strain evidence="2">190</strain>
    </source>
</reference>
<gene>
    <name evidence="1" type="ORF">C6Y40_04950</name>
</gene>
<protein>
    <recommendedName>
        <fullName evidence="3">Esterase</fullName>
    </recommendedName>
</protein>
<name>A0A2S9VE12_9ALTE</name>
<keyword evidence="2" id="KW-1185">Reference proteome</keyword>
<evidence type="ECO:0000313" key="2">
    <source>
        <dbReference type="Proteomes" id="UP000238949"/>
    </source>
</evidence>
<accession>A0A2S9VE12</accession>
<sequence>MTKSAATSTSANTTYQLHFVEFDDQGAVYSAANKKTVMNQLRSLTHSNQPTLLVTYIHGWNHNADGDDEDGDIIKLRQVLSRLAKENPGQQVVGVYLGWHGRRFPWYLNHLLTFWDRKQTAHQVGRNGMITTLLELEDIVKHQSPNNTMVTIGHSFGGAALFSSIQSILAERYIQSRPFNTTKAVAGFGDLVVLINPAFEAMLYHSLYDLAQDECRAYPANQPPRLMLLSAAEDWAVRWTFPIGRIPNVLFETHEKTTAKYCRPFNSKATNNQANHHLVKEWRADMTGIGHYDAYVTHFLNRIDNCQYSELKSQAMPVETMNTITQNESTIVGPCLKLTSKNRVQRNNPYMNIFTEDGIMEGHNDIWQPELMDFIFRAIDSRAKATVK</sequence>
<dbReference type="EMBL" id="PVNP01000041">
    <property type="protein sequence ID" value="PRO74697.1"/>
    <property type="molecule type" value="Genomic_DNA"/>
</dbReference>
<dbReference type="SUPFAM" id="SSF53474">
    <property type="entry name" value="alpha/beta-Hydrolases"/>
    <property type="match status" value="1"/>
</dbReference>
<organism evidence="1 2">
    <name type="scientific">Alteromonas alba</name>
    <dbReference type="NCBI Taxonomy" id="2079529"/>
    <lineage>
        <taxon>Bacteria</taxon>
        <taxon>Pseudomonadati</taxon>
        <taxon>Pseudomonadota</taxon>
        <taxon>Gammaproteobacteria</taxon>
        <taxon>Alteromonadales</taxon>
        <taxon>Alteromonadaceae</taxon>
        <taxon>Alteromonas/Salinimonas group</taxon>
        <taxon>Alteromonas</taxon>
    </lineage>
</organism>
<dbReference type="Proteomes" id="UP000238949">
    <property type="component" value="Unassembled WGS sequence"/>
</dbReference>
<evidence type="ECO:0000313" key="1">
    <source>
        <dbReference type="EMBL" id="PRO74697.1"/>
    </source>
</evidence>
<dbReference type="InterPro" id="IPR029058">
    <property type="entry name" value="AB_hydrolase_fold"/>
</dbReference>
<comment type="caution">
    <text evidence="1">The sequence shown here is derived from an EMBL/GenBank/DDBJ whole genome shotgun (WGS) entry which is preliminary data.</text>
</comment>
<evidence type="ECO:0008006" key="3">
    <source>
        <dbReference type="Google" id="ProtNLM"/>
    </source>
</evidence>
<dbReference type="AlphaFoldDB" id="A0A2S9VE12"/>
<proteinExistence type="predicted"/>